<dbReference type="AlphaFoldDB" id="A0A1R1X7L9"/>
<dbReference type="EMBL" id="LSSM01006511">
    <property type="protein sequence ID" value="OMJ10634.1"/>
    <property type="molecule type" value="Genomic_DNA"/>
</dbReference>
<evidence type="ECO:0000313" key="2">
    <source>
        <dbReference type="EMBL" id="OMJ10634.1"/>
    </source>
</evidence>
<feature type="region of interest" description="Disordered" evidence="1">
    <location>
        <begin position="180"/>
        <end position="219"/>
    </location>
</feature>
<organism evidence="2 3">
    <name type="scientific">Smittium culicis</name>
    <dbReference type="NCBI Taxonomy" id="133412"/>
    <lineage>
        <taxon>Eukaryota</taxon>
        <taxon>Fungi</taxon>
        <taxon>Fungi incertae sedis</taxon>
        <taxon>Zoopagomycota</taxon>
        <taxon>Kickxellomycotina</taxon>
        <taxon>Harpellomycetes</taxon>
        <taxon>Harpellales</taxon>
        <taxon>Legeriomycetaceae</taxon>
        <taxon>Smittium</taxon>
    </lineage>
</organism>
<feature type="compositionally biased region" description="Polar residues" evidence="1">
    <location>
        <begin position="191"/>
        <end position="202"/>
    </location>
</feature>
<accession>A0A1R1X7L9</accession>
<feature type="region of interest" description="Disordered" evidence="1">
    <location>
        <begin position="254"/>
        <end position="286"/>
    </location>
</feature>
<proteinExistence type="predicted"/>
<feature type="compositionally biased region" description="Basic and acidic residues" evidence="1">
    <location>
        <begin position="180"/>
        <end position="189"/>
    </location>
</feature>
<protein>
    <recommendedName>
        <fullName evidence="4">CCHC-type domain-containing protein</fullName>
    </recommendedName>
</protein>
<feature type="non-terminal residue" evidence="2">
    <location>
        <position position="286"/>
    </location>
</feature>
<evidence type="ECO:0008006" key="4">
    <source>
        <dbReference type="Google" id="ProtNLM"/>
    </source>
</evidence>
<comment type="caution">
    <text evidence="2">The sequence shown here is derived from an EMBL/GenBank/DDBJ whole genome shotgun (WGS) entry which is preliminary data.</text>
</comment>
<sequence length="286" mass="31725">MSLKLDCGNKQIDLYQTVKPKEDITVINVPNYRDVGILSMIKIIKDQIEPLAAIFDICAWCKKKGKTIHPYGMKILVKKITPDVELPLFLDHDTGLVNLFYKGCKEACSYCKGVGHWKSDCEVLNKIINEKKARKGANKMGFVFKSTEPEKTVGLESTAPIIKNLPFELDAATKTNIGDKKAAEAKKLEPNNGSGSSHTTPVRTIRGTTGIKKPPASSIAQIQLEPSTLKKISSDDDTGSDYSTINYSKQKNINANKKAIETDDYEESSDYERSSSPIEIKKEHII</sequence>
<reference evidence="3" key="1">
    <citation type="submission" date="2017-01" db="EMBL/GenBank/DDBJ databases">
        <authorList>
            <person name="Wang Y."/>
            <person name="White M."/>
            <person name="Kvist S."/>
            <person name="Moncalvo J.-M."/>
        </authorList>
    </citation>
    <scope>NUCLEOTIDE SEQUENCE [LARGE SCALE GENOMIC DNA]</scope>
    <source>
        <strain evidence="3">ID-206-W2</strain>
    </source>
</reference>
<evidence type="ECO:0000313" key="3">
    <source>
        <dbReference type="Proteomes" id="UP000187429"/>
    </source>
</evidence>
<keyword evidence="3" id="KW-1185">Reference proteome</keyword>
<dbReference type="OrthoDB" id="5554389at2759"/>
<name>A0A1R1X7L9_9FUNG</name>
<evidence type="ECO:0000256" key="1">
    <source>
        <dbReference type="SAM" id="MobiDB-lite"/>
    </source>
</evidence>
<gene>
    <name evidence="2" type="ORF">AYI69_g10160</name>
</gene>
<dbReference type="Proteomes" id="UP000187429">
    <property type="component" value="Unassembled WGS sequence"/>
</dbReference>